<evidence type="ECO:0000259" key="3">
    <source>
        <dbReference type="Pfam" id="PF03466"/>
    </source>
</evidence>
<feature type="domain" description="LysR substrate-binding" evidence="3">
    <location>
        <begin position="13"/>
        <end position="139"/>
    </location>
</feature>
<dbReference type="EMBL" id="JACFYJ010000124">
    <property type="protein sequence ID" value="MEI6002650.1"/>
    <property type="molecule type" value="Genomic_DNA"/>
</dbReference>
<gene>
    <name evidence="4" type="ORF">H3V53_37740</name>
</gene>
<organism evidence="4 5">
    <name type="scientific">Paraburkholderia bengalensis</name>
    <dbReference type="NCBI Taxonomy" id="2747562"/>
    <lineage>
        <taxon>Bacteria</taxon>
        <taxon>Pseudomonadati</taxon>
        <taxon>Pseudomonadota</taxon>
        <taxon>Betaproteobacteria</taxon>
        <taxon>Burkholderiales</taxon>
        <taxon>Burkholderiaceae</taxon>
        <taxon>Paraburkholderia</taxon>
    </lineage>
</organism>
<name>A0ABU8J3V9_9BURK</name>
<evidence type="ECO:0000313" key="5">
    <source>
        <dbReference type="Proteomes" id="UP001386437"/>
    </source>
</evidence>
<reference evidence="4 5" key="1">
    <citation type="journal article" date="2022" name="Arch. Microbiol.">
        <title>Paraburkholderia bengalensis sp. nov. isolated from roots of Oryza sativa, IR64.</title>
        <authorList>
            <person name="Nag P."/>
            <person name="Mondal N."/>
            <person name="Sarkar J."/>
            <person name="Das S."/>
        </authorList>
    </citation>
    <scope>NUCLEOTIDE SEQUENCE [LARGE SCALE GENOMIC DNA]</scope>
    <source>
        <strain evidence="4 5">IR64_4_BI</strain>
    </source>
</reference>
<feature type="region of interest" description="Disordered" evidence="2">
    <location>
        <begin position="145"/>
        <end position="177"/>
    </location>
</feature>
<dbReference type="PANTHER" id="PTHR30537">
    <property type="entry name" value="HTH-TYPE TRANSCRIPTIONAL REGULATOR"/>
    <property type="match status" value="1"/>
</dbReference>
<dbReference type="Gene3D" id="3.40.190.290">
    <property type="match status" value="1"/>
</dbReference>
<evidence type="ECO:0000256" key="2">
    <source>
        <dbReference type="SAM" id="MobiDB-lite"/>
    </source>
</evidence>
<protein>
    <recommendedName>
        <fullName evidence="3">LysR substrate-binding domain-containing protein</fullName>
    </recommendedName>
</protein>
<dbReference type="Pfam" id="PF03466">
    <property type="entry name" value="LysR_substrate"/>
    <property type="match status" value="1"/>
</dbReference>
<evidence type="ECO:0000313" key="4">
    <source>
        <dbReference type="EMBL" id="MEI6002650.1"/>
    </source>
</evidence>
<dbReference type="PANTHER" id="PTHR30537:SF72">
    <property type="entry name" value="LYSR FAMILY TRANSCRIPTIONAL REGULATOR"/>
    <property type="match status" value="1"/>
</dbReference>
<dbReference type="InterPro" id="IPR005119">
    <property type="entry name" value="LysR_subst-bd"/>
</dbReference>
<proteinExistence type="inferred from homology"/>
<keyword evidence="5" id="KW-1185">Reference proteome</keyword>
<dbReference type="InterPro" id="IPR058163">
    <property type="entry name" value="LysR-type_TF_proteobact-type"/>
</dbReference>
<comment type="caution">
    <text evidence="4">The sequence shown here is derived from an EMBL/GenBank/DDBJ whole genome shotgun (WGS) entry which is preliminary data.</text>
</comment>
<dbReference type="Proteomes" id="UP001386437">
    <property type="component" value="Unassembled WGS sequence"/>
</dbReference>
<dbReference type="SUPFAM" id="SSF53850">
    <property type="entry name" value="Periplasmic binding protein-like II"/>
    <property type="match status" value="1"/>
</dbReference>
<comment type="similarity">
    <text evidence="1">Belongs to the LysR transcriptional regulatory family.</text>
</comment>
<accession>A0ABU8J3V9</accession>
<sequence>MIGNDGLASFGDSPEYIRNHGEPRSIEALNSHTAIHYFSSRGNRIMPMSFTVDGESAEVKPNARLAVNDRDTYLQCGLQGLGLIQVPDFVANPHLRTGRLIEVLAPWRPAPFPVSAIYPHNRHLSPQVRVFVEWIAERFEIGASSPAGPTTPTAWPRFLPPYTSPSTRDLGFADSAP</sequence>
<evidence type="ECO:0000256" key="1">
    <source>
        <dbReference type="ARBA" id="ARBA00009437"/>
    </source>
</evidence>